<dbReference type="GO" id="GO:0019901">
    <property type="term" value="F:protein kinase binding"/>
    <property type="evidence" value="ECO:0007669"/>
    <property type="project" value="InterPro"/>
</dbReference>
<sequence length="345" mass="38025">MIANAVPQLDAFVTPTVFSWLAWALYSGTNHTTTAGMTPVFEELASLIKTTKLNTLTLVHSLSYMEQLASAETAGGEVKTPQGMFDLLVVLLMISNKANDDSSYTMKTWENLTPLCIPELKKRELAILKQIQYNVFLKTDAYTSFCVRMEHLATQKRFISPPPALSSRQSVSYSPPHSQQLQPVQLQPLMSIPPLPLTQTPSPYFQDSFPLTPHSPLIELTPSYTLPFYTALPQAQAQAAQVPMPVPVPTTTTIPQMPSLKRTFDSTGNAFTTPNKRVHMPLSIPPTQQAPSLCSSSSLTSIQPPSWDLYPTPSRGMTNVVDHLNCECCKLTNATNSYYAMAAKL</sequence>
<evidence type="ECO:0000313" key="1">
    <source>
        <dbReference type="EMBL" id="CDR37502.1"/>
    </source>
</evidence>
<evidence type="ECO:0000313" key="2">
    <source>
        <dbReference type="EMBL" id="ONH70058.1"/>
    </source>
</evidence>
<dbReference type="PANTHER" id="PTHR15615">
    <property type="match status" value="1"/>
</dbReference>
<dbReference type="InterPro" id="IPR013922">
    <property type="entry name" value="Cyclin_PHO80-like"/>
</dbReference>
<proteinExistence type="predicted"/>
<reference evidence="3" key="2">
    <citation type="journal article" date="2017" name="Genome Announc.">
        <title>Genome sequences of Cyberlindnera fabianii 65, Pichia kudriavzevii 129, and Saccharomyces cerevisiae 131 isolated from fermented masau fruits in Zimbabwe.</title>
        <authorList>
            <person name="van Rijswijck I.M.H."/>
            <person name="Derks M.F.L."/>
            <person name="Abee T."/>
            <person name="de Ridder D."/>
            <person name="Smid E.J."/>
        </authorList>
    </citation>
    <scope>NUCLEOTIDE SEQUENCE [LARGE SCALE GENOMIC DNA]</scope>
    <source>
        <strain evidence="3">65</strain>
    </source>
</reference>
<keyword evidence="3" id="KW-1185">Reference proteome</keyword>
<organism evidence="1">
    <name type="scientific">Cyberlindnera fabianii</name>
    <name type="common">Yeast</name>
    <name type="synonym">Hansenula fabianii</name>
    <dbReference type="NCBI Taxonomy" id="36022"/>
    <lineage>
        <taxon>Eukaryota</taxon>
        <taxon>Fungi</taxon>
        <taxon>Dikarya</taxon>
        <taxon>Ascomycota</taxon>
        <taxon>Saccharomycotina</taxon>
        <taxon>Saccharomycetes</taxon>
        <taxon>Phaffomycetales</taxon>
        <taxon>Phaffomycetaceae</taxon>
        <taxon>Cyberlindnera</taxon>
    </lineage>
</organism>
<dbReference type="GO" id="GO:0000307">
    <property type="term" value="C:cyclin-dependent protein kinase holoenzyme complex"/>
    <property type="evidence" value="ECO:0007669"/>
    <property type="project" value="UniProtKB-ARBA"/>
</dbReference>
<evidence type="ECO:0000313" key="3">
    <source>
        <dbReference type="Proteomes" id="UP000189513"/>
    </source>
</evidence>
<dbReference type="OrthoDB" id="244495at2759"/>
<dbReference type="AlphaFoldDB" id="A0A061AQ98"/>
<dbReference type="EMBL" id="MPUK01000001">
    <property type="protein sequence ID" value="ONH70058.1"/>
    <property type="molecule type" value="Genomic_DNA"/>
</dbReference>
<protein>
    <submittedName>
        <fullName evidence="1">CYFA0S01e11276g1_1</fullName>
    </submittedName>
</protein>
<accession>A0A061AQ98</accession>
<dbReference type="CDD" id="cd20557">
    <property type="entry name" value="CYCLIN_ScPCL1-like"/>
    <property type="match status" value="1"/>
</dbReference>
<dbReference type="EMBL" id="LK052886">
    <property type="protein sequence ID" value="CDR37502.1"/>
    <property type="molecule type" value="Genomic_DNA"/>
</dbReference>
<dbReference type="Proteomes" id="UP000189513">
    <property type="component" value="Unassembled WGS sequence"/>
</dbReference>
<name>A0A061AQ98_CYBFA</name>
<gene>
    <name evidence="2" type="ORF">BON22_0348</name>
    <name evidence="1" type="ORF">CYFA0S_01e11276g</name>
</gene>
<reference evidence="1" key="1">
    <citation type="journal article" date="2014" name="Genome Announc.">
        <title>Genome sequence of the yeast Cyberlindnera fabianii (Hansenula fabianii).</title>
        <authorList>
            <person name="Freel K.C."/>
            <person name="Sarilar V."/>
            <person name="Neuveglise C."/>
            <person name="Devillers H."/>
            <person name="Friedrich A."/>
            <person name="Schacherer J."/>
        </authorList>
    </citation>
    <scope>NUCLEOTIDE SEQUENCE</scope>
    <source>
        <strain evidence="1">YJS4271</strain>
    </source>
</reference>
<dbReference type="PANTHER" id="PTHR15615:SF108">
    <property type="entry name" value="PROTEIN CNPPD1"/>
    <property type="match status" value="1"/>
</dbReference>
<dbReference type="Gene3D" id="1.10.472.10">
    <property type="entry name" value="Cyclin-like"/>
    <property type="match status" value="1"/>
</dbReference>
<reference evidence="2" key="3">
    <citation type="submission" date="2017-01" db="EMBL/GenBank/DDBJ databases">
        <authorList>
            <person name="Mah S.A."/>
            <person name="Swanson W.J."/>
            <person name="Moy G.W."/>
            <person name="Vacquier V.D."/>
        </authorList>
    </citation>
    <scope>NUCLEOTIDE SEQUENCE [LARGE SCALE GENOMIC DNA]</scope>
    <source>
        <strain evidence="2">65</strain>
    </source>
</reference>
<dbReference type="VEuPathDB" id="FungiDB:BON22_0348"/>
<dbReference type="OMA" id="CECCKLT"/>